<evidence type="ECO:0000313" key="2">
    <source>
        <dbReference type="Proteomes" id="UP000054538"/>
    </source>
</evidence>
<feature type="non-terminal residue" evidence="1">
    <location>
        <position position="1"/>
    </location>
</feature>
<keyword evidence="2" id="KW-1185">Reference proteome</keyword>
<name>A0A0D0CS36_9AGAM</name>
<dbReference type="InParanoid" id="A0A0D0CS36"/>
<accession>A0A0D0CS36</accession>
<dbReference type="HOGENOM" id="CLU_2612560_0_0_1"/>
<dbReference type="Proteomes" id="UP000054538">
    <property type="component" value="Unassembled WGS sequence"/>
</dbReference>
<sequence length="79" mass="8843">INIVYEHRPCPDIDIDELECSVTFWPMSDTLSFIQALRNASATDPVAKLSHEGLDRLRNSPTTPLIIDNPSVQLSISTY</sequence>
<organism evidence="1 2">
    <name type="scientific">Paxillus rubicundulus Ve08.2h10</name>
    <dbReference type="NCBI Taxonomy" id="930991"/>
    <lineage>
        <taxon>Eukaryota</taxon>
        <taxon>Fungi</taxon>
        <taxon>Dikarya</taxon>
        <taxon>Basidiomycota</taxon>
        <taxon>Agaricomycotina</taxon>
        <taxon>Agaricomycetes</taxon>
        <taxon>Agaricomycetidae</taxon>
        <taxon>Boletales</taxon>
        <taxon>Paxilineae</taxon>
        <taxon>Paxillaceae</taxon>
        <taxon>Paxillus</taxon>
    </lineage>
</organism>
<dbReference type="EMBL" id="KN829517">
    <property type="protein sequence ID" value="KIK73681.1"/>
    <property type="molecule type" value="Genomic_DNA"/>
</dbReference>
<feature type="non-terminal residue" evidence="1">
    <location>
        <position position="79"/>
    </location>
</feature>
<dbReference type="OrthoDB" id="3266386at2759"/>
<gene>
    <name evidence="1" type="ORF">PAXRUDRAFT_46825</name>
</gene>
<proteinExistence type="predicted"/>
<evidence type="ECO:0000313" key="1">
    <source>
        <dbReference type="EMBL" id="KIK73681.1"/>
    </source>
</evidence>
<reference evidence="1 2" key="1">
    <citation type="submission" date="2014-04" db="EMBL/GenBank/DDBJ databases">
        <authorList>
            <consortium name="DOE Joint Genome Institute"/>
            <person name="Kuo A."/>
            <person name="Kohler A."/>
            <person name="Jargeat P."/>
            <person name="Nagy L.G."/>
            <person name="Floudas D."/>
            <person name="Copeland A."/>
            <person name="Barry K.W."/>
            <person name="Cichocki N."/>
            <person name="Veneault-Fourrey C."/>
            <person name="LaButti K."/>
            <person name="Lindquist E.A."/>
            <person name="Lipzen A."/>
            <person name="Lundell T."/>
            <person name="Morin E."/>
            <person name="Murat C."/>
            <person name="Sun H."/>
            <person name="Tunlid A."/>
            <person name="Henrissat B."/>
            <person name="Grigoriev I.V."/>
            <person name="Hibbett D.S."/>
            <person name="Martin F."/>
            <person name="Nordberg H.P."/>
            <person name="Cantor M.N."/>
            <person name="Hua S.X."/>
        </authorList>
    </citation>
    <scope>NUCLEOTIDE SEQUENCE [LARGE SCALE GENOMIC DNA]</scope>
    <source>
        <strain evidence="1 2">Ve08.2h10</strain>
    </source>
</reference>
<dbReference type="AlphaFoldDB" id="A0A0D0CS36"/>
<reference evidence="2" key="2">
    <citation type="submission" date="2015-01" db="EMBL/GenBank/DDBJ databases">
        <title>Evolutionary Origins and Diversification of the Mycorrhizal Mutualists.</title>
        <authorList>
            <consortium name="DOE Joint Genome Institute"/>
            <consortium name="Mycorrhizal Genomics Consortium"/>
            <person name="Kohler A."/>
            <person name="Kuo A."/>
            <person name="Nagy L.G."/>
            <person name="Floudas D."/>
            <person name="Copeland A."/>
            <person name="Barry K.W."/>
            <person name="Cichocki N."/>
            <person name="Veneault-Fourrey C."/>
            <person name="LaButti K."/>
            <person name="Lindquist E.A."/>
            <person name="Lipzen A."/>
            <person name="Lundell T."/>
            <person name="Morin E."/>
            <person name="Murat C."/>
            <person name="Riley R."/>
            <person name="Ohm R."/>
            <person name="Sun H."/>
            <person name="Tunlid A."/>
            <person name="Henrissat B."/>
            <person name="Grigoriev I.V."/>
            <person name="Hibbett D.S."/>
            <person name="Martin F."/>
        </authorList>
    </citation>
    <scope>NUCLEOTIDE SEQUENCE [LARGE SCALE GENOMIC DNA]</scope>
    <source>
        <strain evidence="2">Ve08.2h10</strain>
    </source>
</reference>
<protein>
    <submittedName>
        <fullName evidence="1">Uncharacterized protein</fullName>
    </submittedName>
</protein>